<comment type="pathway">
    <text evidence="1">Protein modification; protein ubiquitination.</text>
</comment>
<dbReference type="PANTHER" id="PTHR22990:SF15">
    <property type="entry name" value="F-BOX ONLY PROTEIN 10"/>
    <property type="match status" value="1"/>
</dbReference>
<feature type="region of interest" description="Disordered" evidence="4">
    <location>
        <begin position="732"/>
        <end position="756"/>
    </location>
</feature>
<dbReference type="SMART" id="SM00722">
    <property type="entry name" value="CASH"/>
    <property type="match status" value="2"/>
</dbReference>
<feature type="domain" description="Carbohydrate-binding/sugar hydrolysis" evidence="5">
    <location>
        <begin position="519"/>
        <end position="656"/>
    </location>
</feature>
<accession>A0A382ARI3</accession>
<evidence type="ECO:0000256" key="4">
    <source>
        <dbReference type="SAM" id="MobiDB-lite"/>
    </source>
</evidence>
<dbReference type="SUPFAM" id="SSF51126">
    <property type="entry name" value="Pectin lyase-like"/>
    <property type="match status" value="3"/>
</dbReference>
<organism evidence="6">
    <name type="scientific">marine metagenome</name>
    <dbReference type="NCBI Taxonomy" id="408172"/>
    <lineage>
        <taxon>unclassified sequences</taxon>
        <taxon>metagenomes</taxon>
        <taxon>ecological metagenomes</taxon>
    </lineage>
</organism>
<sequence length="756" mass="82252">TPDNIDNVIKYHYGVRSKEKSIDMSTSHTETITVPSHWVKGLVKNIGSGDTWYKIQDAIDNASAGDTLHIWAWTYSENVEVDESITIVGNGTGNTTLNATSSGKGFVITSDDVAISNIKVESCGNTAAYNGFQLVGDDITVENVISKECYRGISIEGSGAWIGNSSFSNNYDNGIDVWIGDSSTTAVKLYKNTISWNGNHGISASEDDVIIKSNTIKNNTGTGVHLDGAHDLVIEDNTIAGNSDNIKLTDDSKRVLVKNNVISDSTSRGIYVLDASHDGVIEGNTITNSGSIGISIKDSDYFYLGNNTVSGSDNYDLKFDRTTIGHSAKNTTFSTISVHNNAYFAIYNDLTLEFMQNDTVGFEGLDVKLVSDGTTKYATSYYSGSDSKTDVNGSISSDFTLKFRIYDGSSTPDEATTTLYYHHGVRAKAYNINMTTSHTETVTVPAYWKKGLVENLDTGLQSSTIQDAIDSASSGDRLQLWEWDYVEYGIEVTERVTIFGNSSSVTVSGNWQDEIFSLETNSITLKNLTIEKSGNSTDDECIDIGVGSGIAVDNVILKNCNVGILVETSNVVISNVTIQDSVKDGIIVKASGVTIENSTIKSNGRNGIELHANTLVYNNTITDNQKDGINVTANSNYARIISNIIEDNDDQAIYVYGSHHVEIKNNELEDNDYGILLHHANFTQMHNNDIKEHDLGGIKFVSTNYCNLTSSTIKDNNGRGIWFRSNSNSNNLRDTASSGSTNNDIELDSSKRNTGF</sequence>
<dbReference type="InterPro" id="IPR011050">
    <property type="entry name" value="Pectin_lyase_fold/virulence"/>
</dbReference>
<dbReference type="Pfam" id="PF13229">
    <property type="entry name" value="Beta_helix"/>
    <property type="match status" value="2"/>
</dbReference>
<keyword evidence="3" id="KW-0833">Ubl conjugation pathway</keyword>
<dbReference type="InterPro" id="IPR039448">
    <property type="entry name" value="Beta_helix"/>
</dbReference>
<dbReference type="EMBL" id="UINC01026531">
    <property type="protein sequence ID" value="SVB04155.1"/>
    <property type="molecule type" value="Genomic_DNA"/>
</dbReference>
<feature type="compositionally biased region" description="Polar residues" evidence="4">
    <location>
        <begin position="732"/>
        <end position="744"/>
    </location>
</feature>
<feature type="non-terminal residue" evidence="6">
    <location>
        <position position="756"/>
    </location>
</feature>
<feature type="non-terminal residue" evidence="6">
    <location>
        <position position="1"/>
    </location>
</feature>
<feature type="domain" description="Carbohydrate-binding/sugar hydrolysis" evidence="5">
    <location>
        <begin position="88"/>
        <end position="249"/>
    </location>
</feature>
<dbReference type="NCBIfam" id="TIGR03804">
    <property type="entry name" value="para_beta_helix"/>
    <property type="match status" value="2"/>
</dbReference>
<name>A0A382ARI3_9ZZZZ</name>
<dbReference type="PANTHER" id="PTHR22990">
    <property type="entry name" value="F-BOX ONLY PROTEIN"/>
    <property type="match status" value="1"/>
</dbReference>
<evidence type="ECO:0000256" key="1">
    <source>
        <dbReference type="ARBA" id="ARBA00004906"/>
    </source>
</evidence>
<gene>
    <name evidence="6" type="ORF">METZ01_LOCUS157009</name>
</gene>
<dbReference type="AlphaFoldDB" id="A0A382ARI3"/>
<evidence type="ECO:0000313" key="6">
    <source>
        <dbReference type="EMBL" id="SVB04155.1"/>
    </source>
</evidence>
<dbReference type="InterPro" id="IPR006633">
    <property type="entry name" value="Carb-bd_sugar_hydrolysis-dom"/>
</dbReference>
<dbReference type="Gene3D" id="2.160.20.10">
    <property type="entry name" value="Single-stranded right-handed beta-helix, Pectin lyase-like"/>
    <property type="match status" value="2"/>
</dbReference>
<evidence type="ECO:0000256" key="2">
    <source>
        <dbReference type="ARBA" id="ARBA00022737"/>
    </source>
</evidence>
<dbReference type="InterPro" id="IPR022441">
    <property type="entry name" value="Para_beta_helix_rpt-2"/>
</dbReference>
<protein>
    <recommendedName>
        <fullName evidence="5">Carbohydrate-binding/sugar hydrolysis domain-containing protein</fullName>
    </recommendedName>
</protein>
<dbReference type="SMART" id="SM00710">
    <property type="entry name" value="PbH1"/>
    <property type="match status" value="17"/>
</dbReference>
<evidence type="ECO:0000259" key="5">
    <source>
        <dbReference type="SMART" id="SM00722"/>
    </source>
</evidence>
<dbReference type="InterPro" id="IPR006626">
    <property type="entry name" value="PbH1"/>
</dbReference>
<dbReference type="InterPro" id="IPR051550">
    <property type="entry name" value="SCF-Subunits/Alg-Epimerases"/>
</dbReference>
<reference evidence="6" key="1">
    <citation type="submission" date="2018-05" db="EMBL/GenBank/DDBJ databases">
        <authorList>
            <person name="Lanie J.A."/>
            <person name="Ng W.-L."/>
            <person name="Kazmierczak K.M."/>
            <person name="Andrzejewski T.M."/>
            <person name="Davidsen T.M."/>
            <person name="Wayne K.J."/>
            <person name="Tettelin H."/>
            <person name="Glass J.I."/>
            <person name="Rusch D."/>
            <person name="Podicherti R."/>
            <person name="Tsui H.-C.T."/>
            <person name="Winkler M.E."/>
        </authorList>
    </citation>
    <scope>NUCLEOTIDE SEQUENCE</scope>
</reference>
<dbReference type="InterPro" id="IPR012334">
    <property type="entry name" value="Pectin_lyas_fold"/>
</dbReference>
<evidence type="ECO:0000256" key="3">
    <source>
        <dbReference type="ARBA" id="ARBA00022786"/>
    </source>
</evidence>
<proteinExistence type="predicted"/>
<keyword evidence="2" id="KW-0677">Repeat</keyword>